<dbReference type="EMBL" id="OZ034813">
    <property type="protein sequence ID" value="CAL1358296.1"/>
    <property type="molecule type" value="Genomic_DNA"/>
</dbReference>
<dbReference type="Proteomes" id="UP001497516">
    <property type="component" value="Chromosome 1"/>
</dbReference>
<gene>
    <name evidence="1" type="ORF">LTRI10_LOCUS5855</name>
</gene>
<proteinExistence type="predicted"/>
<sequence>MSFAEVLGETNTGWLLDEAFMAAISSRRFHVVSRLDLISSSRASSSWNLSKHSSKSSGSASENIFLTFSVRLCTAWFQWRLAFLSKEGKMMGSMIFRFCLIRFST</sequence>
<name>A0AAV2CQH0_9ROSI</name>
<reference evidence="1 2" key="1">
    <citation type="submission" date="2024-04" db="EMBL/GenBank/DDBJ databases">
        <authorList>
            <person name="Fracassetti M."/>
        </authorList>
    </citation>
    <scope>NUCLEOTIDE SEQUENCE [LARGE SCALE GENOMIC DNA]</scope>
</reference>
<dbReference type="AlphaFoldDB" id="A0AAV2CQH0"/>
<organism evidence="1 2">
    <name type="scientific">Linum trigynum</name>
    <dbReference type="NCBI Taxonomy" id="586398"/>
    <lineage>
        <taxon>Eukaryota</taxon>
        <taxon>Viridiplantae</taxon>
        <taxon>Streptophyta</taxon>
        <taxon>Embryophyta</taxon>
        <taxon>Tracheophyta</taxon>
        <taxon>Spermatophyta</taxon>
        <taxon>Magnoliopsida</taxon>
        <taxon>eudicotyledons</taxon>
        <taxon>Gunneridae</taxon>
        <taxon>Pentapetalae</taxon>
        <taxon>rosids</taxon>
        <taxon>fabids</taxon>
        <taxon>Malpighiales</taxon>
        <taxon>Linaceae</taxon>
        <taxon>Linum</taxon>
    </lineage>
</organism>
<keyword evidence="2" id="KW-1185">Reference proteome</keyword>
<evidence type="ECO:0000313" key="1">
    <source>
        <dbReference type="EMBL" id="CAL1358296.1"/>
    </source>
</evidence>
<evidence type="ECO:0000313" key="2">
    <source>
        <dbReference type="Proteomes" id="UP001497516"/>
    </source>
</evidence>
<accession>A0AAV2CQH0</accession>
<protein>
    <submittedName>
        <fullName evidence="1">Uncharacterized protein</fullName>
    </submittedName>
</protein>